<dbReference type="EC" id="4.2.1.10" evidence="6 8"/>
<dbReference type="NCBIfam" id="TIGR01088">
    <property type="entry name" value="aroQ"/>
    <property type="match status" value="1"/>
</dbReference>
<dbReference type="UniPathway" id="UPA00053">
    <property type="reaction ID" value="UER00086"/>
</dbReference>
<dbReference type="Pfam" id="PF01220">
    <property type="entry name" value="DHquinase_II"/>
    <property type="match status" value="1"/>
</dbReference>
<sequence>MSTILVLHGPNLNMLGTREPEVYGYETLADIDDRLRGKAAEKGHHLLHLQSNAEYELIERIHEARAEGVDFVIINPAAFTHTSIALRDAMLASGIPFIEVHLSNVYAREAFRHHSYFSDIAEGVICGLGSQGYDLALQAALHRIHR</sequence>
<dbReference type="SUPFAM" id="SSF52304">
    <property type="entry name" value="Type II 3-dehydroquinate dehydratase"/>
    <property type="match status" value="1"/>
</dbReference>
<evidence type="ECO:0000256" key="3">
    <source>
        <dbReference type="ARBA" id="ARBA00004902"/>
    </source>
</evidence>
<feature type="active site" description="Proton donor" evidence="8 9">
    <location>
        <position position="101"/>
    </location>
</feature>
<comment type="subunit">
    <text evidence="5 8">Homododecamer.</text>
</comment>
<dbReference type="CDD" id="cd00466">
    <property type="entry name" value="DHQase_II"/>
    <property type="match status" value="1"/>
</dbReference>
<comment type="caution">
    <text evidence="12">The sequence shown here is derived from an EMBL/GenBank/DDBJ whole genome shotgun (WGS) entry which is preliminary data.</text>
</comment>
<dbReference type="PROSITE" id="PS01029">
    <property type="entry name" value="DEHYDROQUINASE_II"/>
    <property type="match status" value="1"/>
</dbReference>
<dbReference type="GO" id="GO:0009073">
    <property type="term" value="P:aromatic amino acid family biosynthetic process"/>
    <property type="evidence" value="ECO:0007669"/>
    <property type="project" value="UniProtKB-KW"/>
</dbReference>
<evidence type="ECO:0000256" key="8">
    <source>
        <dbReference type="HAMAP-Rule" id="MF_00169"/>
    </source>
</evidence>
<evidence type="ECO:0000256" key="1">
    <source>
        <dbReference type="ARBA" id="ARBA00001864"/>
    </source>
</evidence>
<dbReference type="InterPro" id="IPR001874">
    <property type="entry name" value="DHquinase_II"/>
</dbReference>
<feature type="binding site" evidence="8 10">
    <location>
        <position position="88"/>
    </location>
    <ligand>
        <name>substrate</name>
    </ligand>
</feature>
<keyword evidence="7 8" id="KW-0456">Lyase</keyword>
<comment type="similarity">
    <text evidence="4 8">Belongs to the type-II 3-dehydroquinase family.</text>
</comment>
<dbReference type="Proteomes" id="UP000050416">
    <property type="component" value="Unassembled WGS sequence"/>
</dbReference>
<dbReference type="PIRSF" id="PIRSF001399">
    <property type="entry name" value="DHquinase_II"/>
    <property type="match status" value="1"/>
</dbReference>
<feature type="binding site" evidence="8 10">
    <location>
        <position position="75"/>
    </location>
    <ligand>
        <name>substrate</name>
    </ligand>
</feature>
<dbReference type="PATRIC" id="fig|1305731.5.peg.2912"/>
<reference evidence="12 13" key="1">
    <citation type="submission" date="2015-09" db="EMBL/GenBank/DDBJ databases">
        <title>Identification and resolution of microdiversity through metagenomic sequencing of parallel consortia.</title>
        <authorList>
            <person name="Nelson W.C."/>
            <person name="Romine M.F."/>
            <person name="Lindemann S.R."/>
        </authorList>
    </citation>
    <scope>NUCLEOTIDE SEQUENCE [LARGE SCALE GENOMIC DNA]</scope>
    <source>
        <strain evidence="12">HL-55</strain>
    </source>
</reference>
<dbReference type="Gene3D" id="3.40.50.9100">
    <property type="entry name" value="Dehydroquinase, class II"/>
    <property type="match status" value="1"/>
</dbReference>
<proteinExistence type="inferred from homology"/>
<dbReference type="InterPro" id="IPR036441">
    <property type="entry name" value="DHquinase_II_sf"/>
</dbReference>
<feature type="active site" description="Proton acceptor" evidence="8 9">
    <location>
        <position position="23"/>
    </location>
</feature>
<dbReference type="EMBL" id="LJZQ01000004">
    <property type="protein sequence ID" value="KPQ29811.1"/>
    <property type="molecule type" value="Genomic_DNA"/>
</dbReference>
<dbReference type="HAMAP" id="MF_00169">
    <property type="entry name" value="AroQ"/>
    <property type="match status" value="1"/>
</dbReference>
<evidence type="ECO:0000256" key="6">
    <source>
        <dbReference type="ARBA" id="ARBA00012060"/>
    </source>
</evidence>
<evidence type="ECO:0000256" key="4">
    <source>
        <dbReference type="ARBA" id="ARBA00011037"/>
    </source>
</evidence>
<evidence type="ECO:0000313" key="13">
    <source>
        <dbReference type="Proteomes" id="UP000050416"/>
    </source>
</evidence>
<dbReference type="STRING" id="1305731.GCA_000934705_03510"/>
<gene>
    <name evidence="8 12" type="primary">aroQ</name>
    <name evidence="12" type="ORF">HLUCCX14_04080</name>
</gene>
<feature type="binding site" evidence="8 10">
    <location>
        <position position="81"/>
    </location>
    <ligand>
        <name>substrate</name>
    </ligand>
</feature>
<feature type="site" description="Transition state stabilizer" evidence="8 11">
    <location>
        <position position="18"/>
    </location>
</feature>
<evidence type="ECO:0000256" key="11">
    <source>
        <dbReference type="PIRSR" id="PIRSR001399-3"/>
    </source>
</evidence>
<dbReference type="PANTHER" id="PTHR21272:SF3">
    <property type="entry name" value="CATABOLIC 3-DEHYDROQUINASE"/>
    <property type="match status" value="1"/>
</dbReference>
<feature type="binding site" evidence="8 10">
    <location>
        <position position="112"/>
    </location>
    <ligand>
        <name>substrate</name>
    </ligand>
</feature>
<comment type="catalytic activity">
    <reaction evidence="1 8">
        <text>3-dehydroquinate = 3-dehydroshikimate + H2O</text>
        <dbReference type="Rhea" id="RHEA:21096"/>
        <dbReference type="ChEBI" id="CHEBI:15377"/>
        <dbReference type="ChEBI" id="CHEBI:16630"/>
        <dbReference type="ChEBI" id="CHEBI:32364"/>
        <dbReference type="EC" id="4.2.1.10"/>
    </reaction>
</comment>
<dbReference type="NCBIfam" id="NF003806">
    <property type="entry name" value="PRK05395.1-3"/>
    <property type="match status" value="1"/>
</dbReference>
<keyword evidence="8" id="KW-0057">Aromatic amino acid biosynthesis</keyword>
<evidence type="ECO:0000256" key="5">
    <source>
        <dbReference type="ARBA" id="ARBA00011193"/>
    </source>
</evidence>
<dbReference type="PANTHER" id="PTHR21272">
    <property type="entry name" value="CATABOLIC 3-DEHYDROQUINASE"/>
    <property type="match status" value="1"/>
</dbReference>
<dbReference type="GO" id="GO:0009423">
    <property type="term" value="P:chorismate biosynthetic process"/>
    <property type="evidence" value="ECO:0007669"/>
    <property type="project" value="UniProtKB-UniRule"/>
</dbReference>
<evidence type="ECO:0000256" key="2">
    <source>
        <dbReference type="ARBA" id="ARBA00003924"/>
    </source>
</evidence>
<dbReference type="GO" id="GO:0003855">
    <property type="term" value="F:3-dehydroquinate dehydratase activity"/>
    <property type="evidence" value="ECO:0007669"/>
    <property type="project" value="UniProtKB-UniRule"/>
</dbReference>
<dbReference type="AlphaFoldDB" id="A0A0P7Z5M2"/>
<dbReference type="NCBIfam" id="NF003807">
    <property type="entry name" value="PRK05395.1-4"/>
    <property type="match status" value="1"/>
</dbReference>
<dbReference type="OrthoDB" id="9790793at2"/>
<dbReference type="NCBIfam" id="NF003804">
    <property type="entry name" value="PRK05395.1-1"/>
    <property type="match status" value="1"/>
</dbReference>
<dbReference type="GO" id="GO:0008652">
    <property type="term" value="P:amino acid biosynthetic process"/>
    <property type="evidence" value="ECO:0007669"/>
    <property type="project" value="UniProtKB-KW"/>
</dbReference>
<keyword evidence="8" id="KW-0028">Amino-acid biosynthesis</keyword>
<comment type="function">
    <text evidence="2 8">Catalyzes a trans-dehydration via an enolate intermediate.</text>
</comment>
<comment type="pathway">
    <text evidence="3 8">Metabolic intermediate biosynthesis; chorismate biosynthesis; chorismate from D-erythrose 4-phosphate and phosphoenolpyruvate: step 3/7.</text>
</comment>
<dbReference type="GO" id="GO:0019631">
    <property type="term" value="P:quinate catabolic process"/>
    <property type="evidence" value="ECO:0007669"/>
    <property type="project" value="TreeGrafter"/>
</dbReference>
<evidence type="ECO:0000256" key="7">
    <source>
        <dbReference type="ARBA" id="ARBA00023239"/>
    </source>
</evidence>
<evidence type="ECO:0000313" key="12">
    <source>
        <dbReference type="EMBL" id="KPQ29811.1"/>
    </source>
</evidence>
<protein>
    <recommendedName>
        <fullName evidence="6 8">3-dehydroquinate dehydratase</fullName>
        <shortName evidence="8">3-dehydroquinase</shortName>
        <ecNumber evidence="6 8">4.2.1.10</ecNumber>
    </recommendedName>
    <alternativeName>
        <fullName evidence="8">Type II DHQase</fullName>
    </alternativeName>
</protein>
<evidence type="ECO:0000256" key="10">
    <source>
        <dbReference type="PIRSR" id="PIRSR001399-2"/>
    </source>
</evidence>
<feature type="binding site" evidence="8 10">
    <location>
        <begin position="102"/>
        <end position="103"/>
    </location>
    <ligand>
        <name>substrate</name>
    </ligand>
</feature>
<evidence type="ECO:0000256" key="9">
    <source>
        <dbReference type="PIRSR" id="PIRSR001399-1"/>
    </source>
</evidence>
<name>A0A0P7Z5M2_9GAMM</name>
<accession>A0A0P7Z5M2</accession>
<dbReference type="InterPro" id="IPR018509">
    <property type="entry name" value="DHquinase_II_CS"/>
</dbReference>
<organism evidence="12 13">
    <name type="scientific">Marinobacter excellens HL-55</name>
    <dbReference type="NCBI Taxonomy" id="1305731"/>
    <lineage>
        <taxon>Bacteria</taxon>
        <taxon>Pseudomonadati</taxon>
        <taxon>Pseudomonadota</taxon>
        <taxon>Gammaproteobacteria</taxon>
        <taxon>Pseudomonadales</taxon>
        <taxon>Marinobacteraceae</taxon>
        <taxon>Marinobacter</taxon>
    </lineage>
</organism>
<dbReference type="NCBIfam" id="NF003805">
    <property type="entry name" value="PRK05395.1-2"/>
    <property type="match status" value="1"/>
</dbReference>